<comment type="caution">
    <text evidence="2">The sequence shown here is derived from an EMBL/GenBank/DDBJ whole genome shotgun (WGS) entry which is preliminary data.</text>
</comment>
<protein>
    <submittedName>
        <fullName evidence="2">Uncharacterized protein</fullName>
    </submittedName>
</protein>
<dbReference type="GeneID" id="41982060"/>
<evidence type="ECO:0000256" key="1">
    <source>
        <dbReference type="SAM" id="SignalP"/>
    </source>
</evidence>
<feature type="signal peptide" evidence="1">
    <location>
        <begin position="1"/>
        <end position="27"/>
    </location>
</feature>
<dbReference type="Proteomes" id="UP000431533">
    <property type="component" value="Unassembled WGS sequence"/>
</dbReference>
<accession>A0A8H8R6G1</accession>
<keyword evidence="3" id="KW-1185">Reference proteome</keyword>
<gene>
    <name evidence="2" type="ORF">LHYA1_G001862</name>
</gene>
<dbReference type="AlphaFoldDB" id="A0A8H8R6G1"/>
<feature type="chain" id="PRO_5034010037" evidence="1">
    <location>
        <begin position="28"/>
        <end position="226"/>
    </location>
</feature>
<evidence type="ECO:0000313" key="3">
    <source>
        <dbReference type="Proteomes" id="UP000431533"/>
    </source>
</evidence>
<keyword evidence="1" id="KW-0732">Signal</keyword>
<dbReference type="RefSeq" id="XP_031008216.1">
    <property type="nucleotide sequence ID" value="XM_031146841.1"/>
</dbReference>
<organism evidence="2 3">
    <name type="scientific">Lachnellula hyalina</name>
    <dbReference type="NCBI Taxonomy" id="1316788"/>
    <lineage>
        <taxon>Eukaryota</taxon>
        <taxon>Fungi</taxon>
        <taxon>Dikarya</taxon>
        <taxon>Ascomycota</taxon>
        <taxon>Pezizomycotina</taxon>
        <taxon>Leotiomycetes</taxon>
        <taxon>Helotiales</taxon>
        <taxon>Lachnaceae</taxon>
        <taxon>Lachnellula</taxon>
    </lineage>
</organism>
<proteinExistence type="predicted"/>
<dbReference type="EMBL" id="QGMH01000018">
    <property type="protein sequence ID" value="TVY29429.1"/>
    <property type="molecule type" value="Genomic_DNA"/>
</dbReference>
<name>A0A8H8R6G1_9HELO</name>
<reference evidence="2 3" key="1">
    <citation type="submission" date="2018-05" db="EMBL/GenBank/DDBJ databases">
        <title>Genome sequencing and assembly of the regulated plant pathogen Lachnellula willkommii and related sister species for the development of diagnostic species identification markers.</title>
        <authorList>
            <person name="Giroux E."/>
            <person name="Bilodeau G."/>
        </authorList>
    </citation>
    <scope>NUCLEOTIDE SEQUENCE [LARGE SCALE GENOMIC DNA]</scope>
    <source>
        <strain evidence="2 3">CBS 185.66</strain>
    </source>
</reference>
<evidence type="ECO:0000313" key="2">
    <source>
        <dbReference type="EMBL" id="TVY29429.1"/>
    </source>
</evidence>
<dbReference type="OrthoDB" id="3524163at2759"/>
<sequence>MNAITILVSALCLALLQFSVRADSAHAFWFLPSAPITRFQSTMVVPSTPGGGLHAVWPGLENESEGFVFQSVLSDSNGAGSWTFFVEYCCNPNYVYTPIKVYPGDSITSTFSLDNGLWTDAWSLAPGAIGSANGQIPQTGSSSNSFSNEGALTRGLLAIELKNEGTWDFGPVLWTDISVTASTTSPWCASGYGTTALNYQISGGVQSSSDSSTTCTYQSLQFIGPS</sequence>